<dbReference type="PANTHER" id="PTHR12935:SF0">
    <property type="entry name" value="GAMMA-GLUTAMYLCYCLOTRANSFERASE"/>
    <property type="match status" value="1"/>
</dbReference>
<evidence type="ECO:0000256" key="3">
    <source>
        <dbReference type="PIRSR" id="PIRSR617939-1"/>
    </source>
</evidence>
<evidence type="ECO:0000313" key="6">
    <source>
        <dbReference type="Proteomes" id="UP000465221"/>
    </source>
</evidence>
<sequence length="306" mass="34096">MVCMTISKYEESFQTLNAKDQETDDASRIWYFAYGSNMSSETFRQHRGISPLASVPVRIPGWALVFDIYGLPYREPAFSSISPIPFSDDATVNEKRNHNLPAVHGVAYLLDRQSWYSVVQSEGGGTAYDEVEVLAEALSAHKCDENDELQLLQLQASLGNSEAEGDELNQPRQFHVTTLVRGYGPTVPRCPSLRYKGIILDGAREEKLPVEYQCYLDTLPFYDAPSNGWRRLGATLFLALWAPIMAAAEKLTGATANWDGRGNCPMCVKKVVRLILLLMWLHHDLLHAPLFGRGDGCDEASELGCC</sequence>
<feature type="binding site" evidence="4">
    <location>
        <position position="195"/>
    </location>
    <ligand>
        <name>substrate</name>
    </ligand>
</feature>
<dbReference type="AlphaFoldDB" id="A0A8H3SAX9"/>
<dbReference type="EMBL" id="BLKC01000123">
    <property type="protein sequence ID" value="GFF55293.1"/>
    <property type="molecule type" value="Genomic_DNA"/>
</dbReference>
<reference evidence="5 6" key="1">
    <citation type="submission" date="2020-01" db="EMBL/GenBank/DDBJ databases">
        <title>Draft genome sequence of Aspergillus udagawae IFM 46972.</title>
        <authorList>
            <person name="Takahashi H."/>
            <person name="Yaguchi T."/>
        </authorList>
    </citation>
    <scope>NUCLEOTIDE SEQUENCE [LARGE SCALE GENOMIC DNA]</scope>
    <source>
        <strain evidence="5 6">IFM 46972</strain>
    </source>
</reference>
<dbReference type="Proteomes" id="UP000465221">
    <property type="component" value="Unassembled WGS sequence"/>
</dbReference>
<proteinExistence type="predicted"/>
<feature type="binding site" evidence="4">
    <location>
        <begin position="31"/>
        <end position="36"/>
    </location>
    <ligand>
        <name>substrate</name>
    </ligand>
</feature>
<accession>A0A8H3SAX9</accession>
<evidence type="ECO:0000256" key="2">
    <source>
        <dbReference type="ARBA" id="ARBA00023239"/>
    </source>
</evidence>
<dbReference type="Gene3D" id="3.10.490.10">
    <property type="entry name" value="Gamma-glutamyl cyclotransferase-like"/>
    <property type="match status" value="1"/>
</dbReference>
<protein>
    <recommendedName>
        <fullName evidence="1">gamma-glutamylcyclotransferase</fullName>
        <ecNumber evidence="1">4.3.2.9</ecNumber>
    </recommendedName>
</protein>
<evidence type="ECO:0000256" key="1">
    <source>
        <dbReference type="ARBA" id="ARBA00012346"/>
    </source>
</evidence>
<keyword evidence="2" id="KW-0456">Lyase</keyword>
<dbReference type="CDD" id="cd06661">
    <property type="entry name" value="GGCT_like"/>
    <property type="match status" value="1"/>
</dbReference>
<organism evidence="5 6">
    <name type="scientific">Aspergillus udagawae</name>
    <dbReference type="NCBI Taxonomy" id="91492"/>
    <lineage>
        <taxon>Eukaryota</taxon>
        <taxon>Fungi</taxon>
        <taxon>Dikarya</taxon>
        <taxon>Ascomycota</taxon>
        <taxon>Pezizomycotina</taxon>
        <taxon>Eurotiomycetes</taxon>
        <taxon>Eurotiomycetidae</taxon>
        <taxon>Eurotiales</taxon>
        <taxon>Aspergillaceae</taxon>
        <taxon>Aspergillus</taxon>
        <taxon>Aspergillus subgen. Fumigati</taxon>
    </lineage>
</organism>
<gene>
    <name evidence="5" type="ORF">IFM46972_10229</name>
</gene>
<comment type="caution">
    <text evidence="5">The sequence shown here is derived from an EMBL/GenBank/DDBJ whole genome shotgun (WGS) entry which is preliminary data.</text>
</comment>
<dbReference type="InterPro" id="IPR013024">
    <property type="entry name" value="GGCT-like"/>
</dbReference>
<evidence type="ECO:0000313" key="5">
    <source>
        <dbReference type="EMBL" id="GFF55293.1"/>
    </source>
</evidence>
<dbReference type="PANTHER" id="PTHR12935">
    <property type="entry name" value="GAMMA-GLUTAMYLCYCLOTRANSFERASE"/>
    <property type="match status" value="1"/>
</dbReference>
<dbReference type="InterPro" id="IPR017939">
    <property type="entry name" value="G-Glutamylcylcotransferase"/>
</dbReference>
<dbReference type="GO" id="GO:0003839">
    <property type="term" value="F:gamma-glutamylcyclotransferase activity"/>
    <property type="evidence" value="ECO:0007669"/>
    <property type="project" value="UniProtKB-EC"/>
</dbReference>
<dbReference type="EC" id="4.3.2.9" evidence="1"/>
<name>A0A8H3SAX9_9EURO</name>
<feature type="active site" description="Proton acceptor" evidence="3">
    <location>
        <position position="122"/>
    </location>
</feature>
<evidence type="ECO:0000256" key="4">
    <source>
        <dbReference type="PIRSR" id="PIRSR617939-2"/>
    </source>
</evidence>